<proteinExistence type="predicted"/>
<feature type="domain" description="I/LWEQ" evidence="4">
    <location>
        <begin position="262"/>
        <end position="505"/>
    </location>
</feature>
<dbReference type="InterPro" id="IPR035964">
    <property type="entry name" value="I/LWEQ_dom_sf"/>
</dbReference>
<dbReference type="PROSITE" id="PS50945">
    <property type="entry name" value="I_LWEQ"/>
    <property type="match status" value="1"/>
</dbReference>
<dbReference type="GO" id="GO:0032051">
    <property type="term" value="F:clathrin light chain binding"/>
    <property type="evidence" value="ECO:0007669"/>
    <property type="project" value="TreeGrafter"/>
</dbReference>
<dbReference type="Gene3D" id="1.20.1410.10">
    <property type="entry name" value="I/LWEQ domain"/>
    <property type="match status" value="1"/>
</dbReference>
<dbReference type="GO" id="GO:0051015">
    <property type="term" value="F:actin filament binding"/>
    <property type="evidence" value="ECO:0007669"/>
    <property type="project" value="TreeGrafter"/>
</dbReference>
<accession>L8WH61</accession>
<dbReference type="OrthoDB" id="2730619at2759"/>
<evidence type="ECO:0000313" key="5">
    <source>
        <dbReference type="EMBL" id="ELU37255.1"/>
    </source>
</evidence>
<dbReference type="STRING" id="983506.L8WH61"/>
<dbReference type="Pfam" id="PF01608">
    <property type="entry name" value="I_LWEQ"/>
    <property type="match status" value="1"/>
</dbReference>
<dbReference type="SUPFAM" id="SSF109885">
    <property type="entry name" value="I/LWEQ domain"/>
    <property type="match status" value="1"/>
</dbReference>
<dbReference type="GO" id="GO:0030479">
    <property type="term" value="C:actin cortical patch"/>
    <property type="evidence" value="ECO:0007669"/>
    <property type="project" value="TreeGrafter"/>
</dbReference>
<dbReference type="GO" id="GO:0007015">
    <property type="term" value="P:actin filament organization"/>
    <property type="evidence" value="ECO:0007669"/>
    <property type="project" value="TreeGrafter"/>
</dbReference>
<dbReference type="GO" id="GO:0043325">
    <property type="term" value="F:phosphatidylinositol-3,4-bisphosphate binding"/>
    <property type="evidence" value="ECO:0007669"/>
    <property type="project" value="TreeGrafter"/>
</dbReference>
<evidence type="ECO:0000256" key="1">
    <source>
        <dbReference type="ARBA" id="ARBA00004496"/>
    </source>
</evidence>
<dbReference type="PANTHER" id="PTHR10407:SF15">
    <property type="entry name" value="HUNTINGTIN INTERACTING PROTEIN 1"/>
    <property type="match status" value="1"/>
</dbReference>
<keyword evidence="2" id="KW-0963">Cytoplasm</keyword>
<dbReference type="FunFam" id="1.20.1410.10:FF:000004">
    <property type="entry name" value="Cytoskeleton assembly control protein Sla2"/>
    <property type="match status" value="1"/>
</dbReference>
<protein>
    <submittedName>
        <fullName evidence="5">Cytoskeleton assembly control protein</fullName>
    </submittedName>
</protein>
<dbReference type="GO" id="GO:0048268">
    <property type="term" value="P:clathrin coat assembly"/>
    <property type="evidence" value="ECO:0007669"/>
    <property type="project" value="TreeGrafter"/>
</dbReference>
<sequence>MMTKYNRQLNELEDSLRAKQIQIDDLLRKLDGQDSAVERLREEKDQEIAILQEEMDSTIQKMAEMQMDLQTSQGIVEETTNAQIDTLILDNRKKLNQIIDSILQSCVQKMDDAIYELESPNQNGNQNATPEYTLSMIEKAMNNATEFAMTFNLYLGGEAGGDHVDVIKAANEYAHALSEVLLNCKGITRLANDDNASDKLIADAKHAGDVGLRFFLNLQSYKLDLIPQSQRTEIPLRNNVEARGALTKLTEAVDKLVPKGKAGTRTNGDLGDMVEQEMLGAARAIEAATQRLQQLIDRPRDASRFSAVDLQVHDSILAAAMAITNAIGRLIQAATESQQEIVAQGRGSSTTQQFYKRNNRWTEGLISAAKAVAFATNLLIESADGVLSGTHSLEQLIVASNEVAGATAQLVAASRVKASLMSKTQDRLELAAKAVTEACKALVRQVKAITAKQIEAEDVDYKSMAVHEFKVREMEQQVEILKLEKELGAARHRLGAMRRAGYHAEEERFHAIEQGCLTGHEARDVLHLRALLCPPPHEALWPPLTPPILITISSGFISGGGCHYWNSSTEMIGDDNQRSGSLLFACCRSHFSKIPFSPAMMFCAIFTQDVVGCAKVAEKGRQALRRGKWPNMIRVRASRSYVCILSISCRLRSIVASIPGPPFPWNAKVYTHIELRPLYIAICALPGAHELGQRSPTLGLSSGYLNLNIGSSAGVQLVKDSQVLASFKPSSAAAFDFAPFDKLSQRQYNGCANYHTGDVALRVRQVGASTWVSGDSAAARKAVTALPVSGSVLASADLTPTLPTSVTSLLTITRSWVRSSTGVLGLRFTLRNKASTAVEVGSLEFPIAFNSIFTDRTATDTNTKCSLIDPYIGADAGFVRVTPLSGTGPVLLITPSGSSKSGLEAWRFLTEPGDSTGNAPYYQSQTFEGYYSWQVHSKAYAEAEWKNVPGGPWNAPSSITIEPGATKEYALDFLVADGVRTIDDRLSQAGRPVAYGIPGYIIPLDTPAKLFLKHTAVVQSLSVSPAGALTWTTNSEGKNGWTGYTITPKSWGRSRLTIQFADGLIQTVHYHVTHSAVQTVSELGNFLTTKQWYEDSSDPFGRSPSIITYDREVNTPVLQDARVWIAGLSDEGGVGGWLAAAMKNAFLPTPAEVAKLERFVSETVWGDLQYSSGSNIYGVKKSVFFYEPAKVPNYGYSTSIGWGNWWSWNKANSDALDRAYDYVHVTALYWSLYRATRNYPSLATKKTWQYYISQALNTVLFATNGRVGYADVGLMGETVFWYLLDDLKREGLAANATLLESRMKSRADRWSREPYPFGSEVRTFVRIGVYACHAYRARYFNYGTTAANTVNSILGFMPTVPHWGWNGNARRYWDMIYGAKLQRIERQIHHYGSGLNALPLIAEFISRPTDLYLLQVGFAGLSGPLSNIDQEGFASAAFHSYPDTLKWDAYSGDYGPNFLGHALNTGTFLVNHLNFGWQAFGGIVTSATSTSVSVSPRDTLRRRVYVAPLGALFTLDAGAFDTIQYTISDKSVTLNIIPSAGGSSASAANGRLLVSQPAAVSGIGTLTPSGSYSQDAGAYVIHFSNGRASVTTESRPGHCALEPCTKAIVSSYPLTDCGSELAETHKPKLKCMVAEGFS</sequence>
<keyword evidence="6" id="KW-1185">Reference proteome</keyword>
<dbReference type="GO" id="GO:0080025">
    <property type="term" value="F:phosphatidylinositol-3,5-bisphosphate binding"/>
    <property type="evidence" value="ECO:0007669"/>
    <property type="project" value="TreeGrafter"/>
</dbReference>
<dbReference type="EMBL" id="AFRT01002768">
    <property type="protein sequence ID" value="ELU37255.1"/>
    <property type="molecule type" value="Genomic_DNA"/>
</dbReference>
<dbReference type="InterPro" id="IPR043750">
    <property type="entry name" value="DUF5695"/>
</dbReference>
<dbReference type="GO" id="GO:0035615">
    <property type="term" value="F:clathrin adaptor activity"/>
    <property type="evidence" value="ECO:0007669"/>
    <property type="project" value="TreeGrafter"/>
</dbReference>
<dbReference type="Proteomes" id="UP000011668">
    <property type="component" value="Unassembled WGS sequence"/>
</dbReference>
<dbReference type="SMART" id="SM00307">
    <property type="entry name" value="ILWEQ"/>
    <property type="match status" value="1"/>
</dbReference>
<dbReference type="Pfam" id="PF18951">
    <property type="entry name" value="DUF5695"/>
    <property type="match status" value="1"/>
</dbReference>
<dbReference type="GO" id="GO:0006897">
    <property type="term" value="P:endocytosis"/>
    <property type="evidence" value="ECO:0007669"/>
    <property type="project" value="InterPro"/>
</dbReference>
<evidence type="ECO:0000313" key="6">
    <source>
        <dbReference type="Proteomes" id="UP000011668"/>
    </source>
</evidence>
<dbReference type="InterPro" id="IPR002558">
    <property type="entry name" value="ILWEQ_dom"/>
</dbReference>
<keyword evidence="3" id="KW-0175">Coiled coil</keyword>
<dbReference type="GO" id="GO:0030136">
    <property type="term" value="C:clathrin-coated vesicle"/>
    <property type="evidence" value="ECO:0007669"/>
    <property type="project" value="TreeGrafter"/>
</dbReference>
<gene>
    <name evidence="5" type="ORF">AG1IA_08714</name>
</gene>
<feature type="coiled-coil region" evidence="3">
    <location>
        <begin position="2"/>
        <end position="68"/>
    </location>
</feature>
<name>L8WH61_THACA</name>
<evidence type="ECO:0000256" key="3">
    <source>
        <dbReference type="SAM" id="Coils"/>
    </source>
</evidence>
<dbReference type="HOGENOM" id="CLU_242931_0_0_1"/>
<reference evidence="5 6" key="1">
    <citation type="journal article" date="2013" name="Nat. Commun.">
        <title>The evolution and pathogenic mechanisms of the rice sheath blight pathogen.</title>
        <authorList>
            <person name="Zheng A."/>
            <person name="Lin R."/>
            <person name="Xu L."/>
            <person name="Qin P."/>
            <person name="Tang C."/>
            <person name="Ai P."/>
            <person name="Zhang D."/>
            <person name="Liu Y."/>
            <person name="Sun Z."/>
            <person name="Feng H."/>
            <person name="Wang Y."/>
            <person name="Chen Y."/>
            <person name="Liang X."/>
            <person name="Fu R."/>
            <person name="Li Q."/>
            <person name="Zhang J."/>
            <person name="Yu X."/>
            <person name="Xie Z."/>
            <person name="Ding L."/>
            <person name="Guan P."/>
            <person name="Tang J."/>
            <person name="Liang Y."/>
            <person name="Wang S."/>
            <person name="Deng Q."/>
            <person name="Li S."/>
            <person name="Zhu J."/>
            <person name="Wang L."/>
            <person name="Liu H."/>
            <person name="Li P."/>
        </authorList>
    </citation>
    <scope>NUCLEOTIDE SEQUENCE [LARGE SCALE GENOMIC DNA]</scope>
    <source>
        <strain evidence="6">AG-1 IA</strain>
    </source>
</reference>
<organism evidence="5 6">
    <name type="scientific">Thanatephorus cucumeris (strain AG1-IA)</name>
    <name type="common">Rice sheath blight fungus</name>
    <name type="synonym">Rhizoctonia solani</name>
    <dbReference type="NCBI Taxonomy" id="983506"/>
    <lineage>
        <taxon>Eukaryota</taxon>
        <taxon>Fungi</taxon>
        <taxon>Dikarya</taxon>
        <taxon>Basidiomycota</taxon>
        <taxon>Agaricomycotina</taxon>
        <taxon>Agaricomycetes</taxon>
        <taxon>Cantharellales</taxon>
        <taxon>Ceratobasidiaceae</taxon>
        <taxon>Rhizoctonia</taxon>
        <taxon>Rhizoctonia solani AG-1</taxon>
    </lineage>
</organism>
<evidence type="ECO:0000256" key="2">
    <source>
        <dbReference type="ARBA" id="ARBA00022490"/>
    </source>
</evidence>
<dbReference type="PANTHER" id="PTHR10407">
    <property type="entry name" value="HUNTINGTIN INTERACTING PROTEIN 1"/>
    <property type="match status" value="1"/>
</dbReference>
<evidence type="ECO:0000259" key="4">
    <source>
        <dbReference type="PROSITE" id="PS50945"/>
    </source>
</evidence>
<comment type="caution">
    <text evidence="5">The sequence shown here is derived from an EMBL/GenBank/DDBJ whole genome shotgun (WGS) entry which is preliminary data.</text>
</comment>
<dbReference type="InterPro" id="IPR030224">
    <property type="entry name" value="Sla2_fam"/>
</dbReference>
<comment type="subcellular location">
    <subcellularLocation>
        <location evidence="1">Cytoplasm</location>
    </subcellularLocation>
</comment>